<reference evidence="2" key="1">
    <citation type="journal article" date="2014" name="Nat. Genet.">
        <title>Genome and transcriptome of the porcine whipworm Trichuris suis.</title>
        <authorList>
            <person name="Jex A.R."/>
            <person name="Nejsum P."/>
            <person name="Schwarz E.M."/>
            <person name="Hu L."/>
            <person name="Young N.D."/>
            <person name="Hall R.S."/>
            <person name="Korhonen P.K."/>
            <person name="Liao S."/>
            <person name="Thamsborg S."/>
            <person name="Xia J."/>
            <person name="Xu P."/>
            <person name="Wang S."/>
            <person name="Scheerlinck J.P."/>
            <person name="Hofmann A."/>
            <person name="Sternberg P.W."/>
            <person name="Wang J."/>
            <person name="Gasser R.B."/>
        </authorList>
    </citation>
    <scope>NUCLEOTIDE SEQUENCE [LARGE SCALE GENOMIC DNA]</scope>
    <source>
        <strain evidence="2">DCEP-RM93F</strain>
    </source>
</reference>
<evidence type="ECO:0000256" key="1">
    <source>
        <dbReference type="SAM" id="Phobius"/>
    </source>
</evidence>
<keyword evidence="1" id="KW-0472">Membrane</keyword>
<feature type="transmembrane region" description="Helical" evidence="1">
    <location>
        <begin position="81"/>
        <end position="109"/>
    </location>
</feature>
<accession>A0A085MZL3</accession>
<dbReference type="AlphaFoldDB" id="A0A085MZL3"/>
<keyword evidence="1" id="KW-0812">Transmembrane</keyword>
<dbReference type="Proteomes" id="UP000030758">
    <property type="component" value="Unassembled WGS sequence"/>
</dbReference>
<gene>
    <name evidence="2" type="ORF">M514_03756</name>
</gene>
<dbReference type="EMBL" id="KL367590">
    <property type="protein sequence ID" value="KFD62659.1"/>
    <property type="molecule type" value="Genomic_DNA"/>
</dbReference>
<keyword evidence="1" id="KW-1133">Transmembrane helix</keyword>
<sequence>MSCPFEVTFPNLSKIVAEPPLSEGRQTMFERFVTVLFNLLQPSNLPIDEVINLNFTKEGNITIEPNGNIENLLTLAKQYEIPIAAAATLPFAVTVIMGIWLCIACTCLAGSKHSYEDKMEARKKLRAMPVLFLFFSGTMLVVATYTMTSNHSLDIVISKLFDDLSKSANYSEARVNAAKKLLVIHSSFIKSVPVEVINSISAELCGTIQHIFDYQRKVCLEKFKASTCYAIHRHGTVKTHNDKRDDGEYLKMNNCPLIKSNLWNKTANLLESNQITSRKLPTGEINFNLIKDKLREAINYEMNTARKCTHDEGEGRKGPCGSKIGESLKCHFLISSSSA</sequence>
<protein>
    <submittedName>
        <fullName evidence="2">Uncharacterized protein</fullName>
    </submittedName>
</protein>
<proteinExistence type="predicted"/>
<organism evidence="2">
    <name type="scientific">Trichuris suis</name>
    <name type="common">pig whipworm</name>
    <dbReference type="NCBI Taxonomy" id="68888"/>
    <lineage>
        <taxon>Eukaryota</taxon>
        <taxon>Metazoa</taxon>
        <taxon>Ecdysozoa</taxon>
        <taxon>Nematoda</taxon>
        <taxon>Enoplea</taxon>
        <taxon>Dorylaimia</taxon>
        <taxon>Trichinellida</taxon>
        <taxon>Trichuridae</taxon>
        <taxon>Trichuris</taxon>
    </lineage>
</organism>
<evidence type="ECO:0000313" key="2">
    <source>
        <dbReference type="EMBL" id="KFD62659.1"/>
    </source>
</evidence>
<feature type="transmembrane region" description="Helical" evidence="1">
    <location>
        <begin position="130"/>
        <end position="148"/>
    </location>
</feature>
<name>A0A085MZL3_9BILA</name>